<accession>A0ACC0H6V7</accession>
<dbReference type="EMBL" id="CM045764">
    <property type="protein sequence ID" value="KAI8009257.1"/>
    <property type="molecule type" value="Genomic_DNA"/>
</dbReference>
<protein>
    <submittedName>
        <fullName evidence="1">Heavy metal-associated isoprenylated plant protein 47</fullName>
    </submittedName>
</protein>
<organism evidence="1 2">
    <name type="scientific">Camellia lanceoleosa</name>
    <dbReference type="NCBI Taxonomy" id="1840588"/>
    <lineage>
        <taxon>Eukaryota</taxon>
        <taxon>Viridiplantae</taxon>
        <taxon>Streptophyta</taxon>
        <taxon>Embryophyta</taxon>
        <taxon>Tracheophyta</taxon>
        <taxon>Spermatophyta</taxon>
        <taxon>Magnoliopsida</taxon>
        <taxon>eudicotyledons</taxon>
        <taxon>Gunneridae</taxon>
        <taxon>Pentapetalae</taxon>
        <taxon>asterids</taxon>
        <taxon>Ericales</taxon>
        <taxon>Theaceae</taxon>
        <taxon>Camellia</taxon>
    </lineage>
</organism>
<evidence type="ECO:0000313" key="1">
    <source>
        <dbReference type="EMBL" id="KAI8009257.1"/>
    </source>
</evidence>
<sequence length="112" mass="12586">MTTQKIVIKMQLNSDKDRSKAMQIACVTQGVTSVAIKGDGKDQVEVIGEDIDSVKLTKSIRRKVSKHASIESVEAVKPKAEEKKEDTPTQLALAPYIQGYNPHPYYTSYYYY</sequence>
<reference evidence="1 2" key="1">
    <citation type="journal article" date="2022" name="Plant J.">
        <title>Chromosome-level genome of Camellia lanceoleosa provides a valuable resource for understanding genome evolution and self-incompatibility.</title>
        <authorList>
            <person name="Gong W."/>
            <person name="Xiao S."/>
            <person name="Wang L."/>
            <person name="Liao Z."/>
            <person name="Chang Y."/>
            <person name="Mo W."/>
            <person name="Hu G."/>
            <person name="Li W."/>
            <person name="Zhao G."/>
            <person name="Zhu H."/>
            <person name="Hu X."/>
            <person name="Ji K."/>
            <person name="Xiang X."/>
            <person name="Song Q."/>
            <person name="Yuan D."/>
            <person name="Jin S."/>
            <person name="Zhang L."/>
        </authorList>
    </citation>
    <scope>NUCLEOTIDE SEQUENCE [LARGE SCALE GENOMIC DNA]</scope>
    <source>
        <strain evidence="1">SQ_2022a</strain>
    </source>
</reference>
<name>A0ACC0H6V7_9ERIC</name>
<proteinExistence type="predicted"/>
<evidence type="ECO:0000313" key="2">
    <source>
        <dbReference type="Proteomes" id="UP001060215"/>
    </source>
</evidence>
<dbReference type="Proteomes" id="UP001060215">
    <property type="component" value="Chromosome 7"/>
</dbReference>
<comment type="caution">
    <text evidence="1">The sequence shown here is derived from an EMBL/GenBank/DDBJ whole genome shotgun (WGS) entry which is preliminary data.</text>
</comment>
<gene>
    <name evidence="1" type="ORF">LOK49_LG07G03563</name>
</gene>
<keyword evidence="2" id="KW-1185">Reference proteome</keyword>